<name>A0A1Y6BFB0_9PROT</name>
<protein>
    <submittedName>
        <fullName evidence="3">Nucleotide-binding universal stress protein, UspA family</fullName>
    </submittedName>
</protein>
<feature type="domain" description="UspA" evidence="2">
    <location>
        <begin position="1"/>
        <end position="151"/>
    </location>
</feature>
<proteinExistence type="inferred from homology"/>
<dbReference type="InterPro" id="IPR006016">
    <property type="entry name" value="UspA"/>
</dbReference>
<dbReference type="EMBL" id="FWZX01000004">
    <property type="protein sequence ID" value="SMF07970.1"/>
    <property type="molecule type" value="Genomic_DNA"/>
</dbReference>
<evidence type="ECO:0000313" key="4">
    <source>
        <dbReference type="Proteomes" id="UP000192917"/>
    </source>
</evidence>
<dbReference type="InterPro" id="IPR006015">
    <property type="entry name" value="Universal_stress_UspA"/>
</dbReference>
<dbReference type="SUPFAM" id="SSF52402">
    <property type="entry name" value="Adenine nucleotide alpha hydrolases-like"/>
    <property type="match status" value="1"/>
</dbReference>
<sequence>MYRSIIVPVDIAQPSSWRFALPQALALAEPGGARVALVTVVRELKAMFEGVYFPFQLEQLAGDAERKLAAIAAEAGGAAPGTGAGTGAGGVEIAREVRFGSIGHEVLACAAERRADLIVMESHRPEMLDYLIGPNAAHVAQNAPCSVFVLRSHGG</sequence>
<dbReference type="STRING" id="560819.SAMN05428998_104104"/>
<accession>A0A1Y6BFB0</accession>
<organism evidence="3 4">
    <name type="scientific">Tistlia consotensis USBA 355</name>
    <dbReference type="NCBI Taxonomy" id="560819"/>
    <lineage>
        <taxon>Bacteria</taxon>
        <taxon>Pseudomonadati</taxon>
        <taxon>Pseudomonadota</taxon>
        <taxon>Alphaproteobacteria</taxon>
        <taxon>Rhodospirillales</taxon>
        <taxon>Rhodovibrionaceae</taxon>
        <taxon>Tistlia</taxon>
    </lineage>
</organism>
<evidence type="ECO:0000259" key="2">
    <source>
        <dbReference type="Pfam" id="PF00582"/>
    </source>
</evidence>
<dbReference type="InterPro" id="IPR014729">
    <property type="entry name" value="Rossmann-like_a/b/a_fold"/>
</dbReference>
<dbReference type="Proteomes" id="UP000192917">
    <property type="component" value="Unassembled WGS sequence"/>
</dbReference>
<dbReference type="Gene3D" id="3.40.50.620">
    <property type="entry name" value="HUPs"/>
    <property type="match status" value="1"/>
</dbReference>
<dbReference type="PRINTS" id="PR01438">
    <property type="entry name" value="UNVRSLSTRESS"/>
</dbReference>
<dbReference type="RefSeq" id="WP_085121810.1">
    <property type="nucleotide sequence ID" value="NZ_FWZX01000004.1"/>
</dbReference>
<dbReference type="Pfam" id="PF00582">
    <property type="entry name" value="Usp"/>
    <property type="match status" value="1"/>
</dbReference>
<dbReference type="AlphaFoldDB" id="A0A1Y6BFB0"/>
<dbReference type="CDD" id="cd00293">
    <property type="entry name" value="USP-like"/>
    <property type="match status" value="1"/>
</dbReference>
<evidence type="ECO:0000256" key="1">
    <source>
        <dbReference type="ARBA" id="ARBA00008791"/>
    </source>
</evidence>
<gene>
    <name evidence="3" type="ORF">SAMN05428998_104104</name>
</gene>
<keyword evidence="4" id="KW-1185">Reference proteome</keyword>
<dbReference type="PANTHER" id="PTHR46268">
    <property type="entry name" value="STRESS RESPONSE PROTEIN NHAX"/>
    <property type="match status" value="1"/>
</dbReference>
<evidence type="ECO:0000313" key="3">
    <source>
        <dbReference type="EMBL" id="SMF07970.1"/>
    </source>
</evidence>
<reference evidence="3 4" key="1">
    <citation type="submission" date="2017-04" db="EMBL/GenBank/DDBJ databases">
        <authorList>
            <person name="Afonso C.L."/>
            <person name="Miller P.J."/>
            <person name="Scott M.A."/>
            <person name="Spackman E."/>
            <person name="Goraichik I."/>
            <person name="Dimitrov K.M."/>
            <person name="Suarez D.L."/>
            <person name="Swayne D.E."/>
        </authorList>
    </citation>
    <scope>NUCLEOTIDE SEQUENCE [LARGE SCALE GENOMIC DNA]</scope>
    <source>
        <strain evidence="3 4">USBA 355</strain>
    </source>
</reference>
<dbReference type="PANTHER" id="PTHR46268:SF6">
    <property type="entry name" value="UNIVERSAL STRESS PROTEIN UP12"/>
    <property type="match status" value="1"/>
</dbReference>
<comment type="similarity">
    <text evidence="1">Belongs to the universal stress protein A family.</text>
</comment>